<proteinExistence type="predicted"/>
<gene>
    <name evidence="1" type="ORF">FCULG_00009822</name>
    <name evidence="2" type="ORF">HYE67_010682</name>
</gene>
<organism evidence="1 3">
    <name type="scientific">Fusarium culmorum</name>
    <dbReference type="NCBI Taxonomy" id="5516"/>
    <lineage>
        <taxon>Eukaryota</taxon>
        <taxon>Fungi</taxon>
        <taxon>Dikarya</taxon>
        <taxon>Ascomycota</taxon>
        <taxon>Pezizomycotina</taxon>
        <taxon>Sordariomycetes</taxon>
        <taxon>Hypocreomycetidae</taxon>
        <taxon>Hypocreales</taxon>
        <taxon>Nectriaceae</taxon>
        <taxon>Fusarium</taxon>
    </lineage>
</organism>
<dbReference type="AlphaFoldDB" id="A0A2T4GGV2"/>
<evidence type="ECO:0008006" key="4">
    <source>
        <dbReference type="Google" id="ProtNLM"/>
    </source>
</evidence>
<evidence type="ECO:0000313" key="1">
    <source>
        <dbReference type="EMBL" id="PTD02808.1"/>
    </source>
</evidence>
<reference evidence="1 3" key="1">
    <citation type="submission" date="2018-02" db="EMBL/GenBank/DDBJ databases">
        <title>Fusarium culmorum secondary metabolites in fungal-bacterial-plant interactions.</title>
        <authorList>
            <person name="Schmidt R."/>
        </authorList>
    </citation>
    <scope>NUCLEOTIDE SEQUENCE [LARGE SCALE GENOMIC DNA]</scope>
    <source>
        <strain evidence="1 3">PV</strain>
    </source>
</reference>
<accession>A0A2T4GGV2</accession>
<dbReference type="Proteomes" id="UP000663297">
    <property type="component" value="Chromosome 4"/>
</dbReference>
<evidence type="ECO:0000313" key="2">
    <source>
        <dbReference type="EMBL" id="QPC68451.1"/>
    </source>
</evidence>
<dbReference type="Proteomes" id="UP000241587">
    <property type="component" value="Unassembled WGS sequence"/>
</dbReference>
<keyword evidence="3" id="KW-1185">Reference proteome</keyword>
<dbReference type="OrthoDB" id="360540at2759"/>
<evidence type="ECO:0000313" key="3">
    <source>
        <dbReference type="Proteomes" id="UP000241587"/>
    </source>
</evidence>
<dbReference type="EMBL" id="CP064750">
    <property type="protein sequence ID" value="QPC68451.1"/>
    <property type="molecule type" value="Genomic_DNA"/>
</dbReference>
<sequence>MTKSLEGGKPVIDLFLLPFIHRMGSKREYRVYCAPLMGAIAAVNLENNRKVMPKIWSGIQKIHHDIMEGLDLVNQLDQLLLKQKQGYSFDVFYDETEERSSLVELNVFGARSGCGSCLFHWIDDLDKLYGEGEHVEFRITR</sequence>
<reference evidence="2" key="2">
    <citation type="submission" date="2020-11" db="EMBL/GenBank/DDBJ databases">
        <title>The chromosome-scale genome resource for two endophytic Fusarium species: F. culmorum and F. pseudograminearum.</title>
        <authorList>
            <person name="Yuan Z."/>
        </authorList>
    </citation>
    <scope>NUCLEOTIDE SEQUENCE</scope>
    <source>
        <strain evidence="2">Class2-1B</strain>
    </source>
</reference>
<protein>
    <recommendedName>
        <fullName evidence="4">Cell division cycle protein 123</fullName>
    </recommendedName>
</protein>
<dbReference type="EMBL" id="PVEM01000016">
    <property type="protein sequence ID" value="PTD02808.1"/>
    <property type="molecule type" value="Genomic_DNA"/>
</dbReference>
<name>A0A2T4GGV2_FUSCU</name>